<evidence type="ECO:0000313" key="4">
    <source>
        <dbReference type="Proteomes" id="UP000188929"/>
    </source>
</evidence>
<dbReference type="PANTHER" id="PTHR34075:SF5">
    <property type="entry name" value="BLR3430 PROTEIN"/>
    <property type="match status" value="1"/>
</dbReference>
<feature type="domain" description="ChsH2 rubredoxin-like zinc ribbon" evidence="2">
    <location>
        <begin position="19"/>
        <end position="54"/>
    </location>
</feature>
<dbReference type="InterPro" id="IPR012340">
    <property type="entry name" value="NA-bd_OB-fold"/>
</dbReference>
<organism evidence="3 4">
    <name type="scientific">Pseudofrankia asymbiotica</name>
    <dbReference type="NCBI Taxonomy" id="1834516"/>
    <lineage>
        <taxon>Bacteria</taxon>
        <taxon>Bacillati</taxon>
        <taxon>Actinomycetota</taxon>
        <taxon>Actinomycetes</taxon>
        <taxon>Frankiales</taxon>
        <taxon>Frankiaceae</taxon>
        <taxon>Pseudofrankia</taxon>
    </lineage>
</organism>
<dbReference type="SUPFAM" id="SSF50249">
    <property type="entry name" value="Nucleic acid-binding proteins"/>
    <property type="match status" value="1"/>
</dbReference>
<proteinExistence type="predicted"/>
<dbReference type="EMBL" id="MOMC01000005">
    <property type="protein sequence ID" value="ONH33365.1"/>
    <property type="molecule type" value="Genomic_DNA"/>
</dbReference>
<dbReference type="Pfam" id="PF12172">
    <property type="entry name" value="zf-ChsH2"/>
    <property type="match status" value="1"/>
</dbReference>
<keyword evidence="4" id="KW-1185">Reference proteome</keyword>
<comment type="caution">
    <text evidence="3">The sequence shown here is derived from an EMBL/GenBank/DDBJ whole genome shotgun (WGS) entry which is preliminary data.</text>
</comment>
<dbReference type="RefSeq" id="WP_076813035.1">
    <property type="nucleotide sequence ID" value="NZ_MOMC01000005.1"/>
</dbReference>
<dbReference type="InterPro" id="IPR002878">
    <property type="entry name" value="ChsH2_C"/>
</dbReference>
<accession>A0A1V2IK06</accession>
<reference evidence="4" key="1">
    <citation type="submission" date="2016-10" db="EMBL/GenBank/DDBJ databases">
        <title>Frankia sp. NRRL B-16386 Genome sequencing.</title>
        <authorList>
            <person name="Ghodhbane-Gtari F."/>
            <person name="Swanson E."/>
            <person name="Gueddou A."/>
            <person name="Hezbri K."/>
            <person name="Ktari K."/>
            <person name="Nouioui I."/>
            <person name="Morris K."/>
            <person name="Simpson S."/>
            <person name="Abebe-Akele F."/>
            <person name="Thomas K."/>
            <person name="Gtari M."/>
            <person name="Tisa L.S."/>
        </authorList>
    </citation>
    <scope>NUCLEOTIDE SEQUENCE [LARGE SCALE GENOMIC DNA]</scope>
    <source>
        <strain evidence="4">NRRL B-16386</strain>
    </source>
</reference>
<protein>
    <recommendedName>
        <fullName evidence="5">Zn-ribbon domain-containing OB-fold protein</fullName>
    </recommendedName>
</protein>
<evidence type="ECO:0000259" key="1">
    <source>
        <dbReference type="Pfam" id="PF01796"/>
    </source>
</evidence>
<feature type="domain" description="ChsH2 C-terminal OB-fold" evidence="1">
    <location>
        <begin position="56"/>
        <end position="121"/>
    </location>
</feature>
<dbReference type="PANTHER" id="PTHR34075">
    <property type="entry name" value="BLR3430 PROTEIN"/>
    <property type="match status" value="1"/>
</dbReference>
<dbReference type="AlphaFoldDB" id="A0A1V2IK06"/>
<dbReference type="OrthoDB" id="7470921at2"/>
<dbReference type="InterPro" id="IPR052513">
    <property type="entry name" value="Thioester_dehydratase-like"/>
</dbReference>
<dbReference type="InterPro" id="IPR022002">
    <property type="entry name" value="ChsH2_Znr"/>
</dbReference>
<sequence>MSGPRFDLPTIEEETAPWWEAARKGELLIRRCGDCGRAHLYPRPFCPSCWSQNVAWERAAGTGTLYTWSEVRVNDLPPFKGRVPYIAAIVDLDEGPRLETNIVGAAEAELAIGMRVRVDFRADDEADLTVPVFRPA</sequence>
<evidence type="ECO:0000313" key="3">
    <source>
        <dbReference type="EMBL" id="ONH33365.1"/>
    </source>
</evidence>
<dbReference type="Pfam" id="PF01796">
    <property type="entry name" value="OB_ChsH2_C"/>
    <property type="match status" value="1"/>
</dbReference>
<dbReference type="Proteomes" id="UP000188929">
    <property type="component" value="Unassembled WGS sequence"/>
</dbReference>
<gene>
    <name evidence="3" type="ORF">BL253_01965</name>
</gene>
<name>A0A1V2IK06_9ACTN</name>
<dbReference type="Gene3D" id="6.10.30.10">
    <property type="match status" value="1"/>
</dbReference>
<evidence type="ECO:0008006" key="5">
    <source>
        <dbReference type="Google" id="ProtNLM"/>
    </source>
</evidence>
<dbReference type="STRING" id="1834516.BL253_01965"/>
<evidence type="ECO:0000259" key="2">
    <source>
        <dbReference type="Pfam" id="PF12172"/>
    </source>
</evidence>